<keyword evidence="4" id="KW-0449">Lipoprotein</keyword>
<name>A0A1H5IMB8_9FLAO</name>
<evidence type="ECO:0000256" key="1">
    <source>
        <dbReference type="ARBA" id="ARBA00022729"/>
    </source>
</evidence>
<dbReference type="InterPro" id="IPR003790">
    <property type="entry name" value="GHL10"/>
</dbReference>
<feature type="domain" description="Glycosyl hydrolase-like 10" evidence="3">
    <location>
        <begin position="86"/>
        <end position="383"/>
    </location>
</feature>
<proteinExistence type="predicted"/>
<dbReference type="Proteomes" id="UP000199448">
    <property type="component" value="Unassembled WGS sequence"/>
</dbReference>
<feature type="region of interest" description="Disordered" evidence="2">
    <location>
        <begin position="42"/>
        <end position="73"/>
    </location>
</feature>
<keyword evidence="1" id="KW-0732">Signal</keyword>
<dbReference type="Pfam" id="PF02638">
    <property type="entry name" value="GHL10"/>
    <property type="match status" value="1"/>
</dbReference>
<protein>
    <submittedName>
        <fullName evidence="4">Uncharacterized lipoprotein YddW, UPF0748 family</fullName>
    </submittedName>
</protein>
<reference evidence="4 5" key="1">
    <citation type="submission" date="2016-10" db="EMBL/GenBank/DDBJ databases">
        <authorList>
            <person name="de Groot N.N."/>
        </authorList>
    </citation>
    <scope>NUCLEOTIDE SEQUENCE [LARGE SCALE GENOMIC DNA]</scope>
    <source>
        <strain evidence="4 5">DSM 23553</strain>
    </source>
</reference>
<evidence type="ECO:0000313" key="4">
    <source>
        <dbReference type="EMBL" id="SEE41383.1"/>
    </source>
</evidence>
<dbReference type="PANTHER" id="PTHR43405">
    <property type="entry name" value="GLYCOSYL HYDROLASE DIGH"/>
    <property type="match status" value="1"/>
</dbReference>
<dbReference type="STRING" id="390640.SAMN04488034_101472"/>
<dbReference type="Gene3D" id="3.20.20.80">
    <property type="entry name" value="Glycosidases"/>
    <property type="match status" value="1"/>
</dbReference>
<accession>A0A1H5IMB8</accession>
<gene>
    <name evidence="4" type="ORF">SAMN04488034_101472</name>
</gene>
<sequence>MLNLIFQKLYMSPKKPIILSVMIISFIFSGCFTPKPVVSPESSIETREVPSEKKEPSNMISEPVPEIKKEDSEEKAFKHSPFVMREFRAAWIATVANINWPSKAGLSSEEQKKEAIALLDFLQEHNYNAVIFQARPQADALYESDLEPWSYFLTGEQGKAPQPYYDPLEFWINEAHDRGLELHVWLNPYRAHHSTGGKITEAATVKNHPNLVVELKNGMWWLDPSKKETQDHTAAVVMDIVKRYDIDGVHFDDYFYPYASYNKGEDFPDSSNYQAYLQQGGKMERADWRRDNVNRFVERIYKEIKAEKPHVKFGISPFGIYRPGFPQSIQGMDQYNELYADARLWLNKGWIDYYSPQLYWKINQTAQSFPVLLGWWEKENHQQRHLWPGINIDFGGDDPNVIETISQIMITRGMLPESKGSVHWSIGPLLKYPKISAGIRDGAYSRKALIPASPWLDATPPKKPELSVELNNDLVNLSWNHENEFEIFQWVIHYKYKGAWNYRILDRHQKSLTLPKSHSEGENNYLTHIGVTAVDRSGNQSEFVEQKL</sequence>
<evidence type="ECO:0000259" key="3">
    <source>
        <dbReference type="Pfam" id="PF02638"/>
    </source>
</evidence>
<keyword evidence="5" id="KW-1185">Reference proteome</keyword>
<feature type="compositionally biased region" description="Basic and acidic residues" evidence="2">
    <location>
        <begin position="44"/>
        <end position="56"/>
    </location>
</feature>
<evidence type="ECO:0000313" key="5">
    <source>
        <dbReference type="Proteomes" id="UP000199448"/>
    </source>
</evidence>
<dbReference type="PANTHER" id="PTHR43405:SF1">
    <property type="entry name" value="GLYCOSYL HYDROLASE DIGH"/>
    <property type="match status" value="1"/>
</dbReference>
<dbReference type="InterPro" id="IPR017853">
    <property type="entry name" value="GH"/>
</dbReference>
<dbReference type="InterPro" id="IPR052177">
    <property type="entry name" value="Divisome_Glycosyl_Hydrolase"/>
</dbReference>
<evidence type="ECO:0000256" key="2">
    <source>
        <dbReference type="SAM" id="MobiDB-lite"/>
    </source>
</evidence>
<dbReference type="SUPFAM" id="SSF51445">
    <property type="entry name" value="(Trans)glycosidases"/>
    <property type="match status" value="1"/>
</dbReference>
<dbReference type="AlphaFoldDB" id="A0A1H5IMB8"/>
<organism evidence="4 5">
    <name type="scientific">Salinimicrobium catena</name>
    <dbReference type="NCBI Taxonomy" id="390640"/>
    <lineage>
        <taxon>Bacteria</taxon>
        <taxon>Pseudomonadati</taxon>
        <taxon>Bacteroidota</taxon>
        <taxon>Flavobacteriia</taxon>
        <taxon>Flavobacteriales</taxon>
        <taxon>Flavobacteriaceae</taxon>
        <taxon>Salinimicrobium</taxon>
    </lineage>
</organism>
<dbReference type="EMBL" id="FNUG01000001">
    <property type="protein sequence ID" value="SEE41383.1"/>
    <property type="molecule type" value="Genomic_DNA"/>
</dbReference>